<keyword evidence="6" id="KW-0614">Plasmid</keyword>
<dbReference type="Proteomes" id="UP000094969">
    <property type="component" value="Plasmid unnamed1"/>
</dbReference>
<dbReference type="Gene3D" id="1.10.530.10">
    <property type="match status" value="1"/>
</dbReference>
<dbReference type="RefSeq" id="WP_069694306.1">
    <property type="nucleotide sequence ID" value="NZ_CP017148.1"/>
</dbReference>
<feature type="chain" id="PRO_5009100266" description="Transglycosylase SLT domain-containing protein" evidence="4">
    <location>
        <begin position="21"/>
        <end position="246"/>
    </location>
</feature>
<dbReference type="Pfam" id="PF01464">
    <property type="entry name" value="SLT"/>
    <property type="match status" value="1"/>
</dbReference>
<evidence type="ECO:0000256" key="2">
    <source>
        <dbReference type="ARBA" id="ARBA00009387"/>
    </source>
</evidence>
<geneLocation type="plasmid" evidence="6 7">
    <name>unnamed1</name>
</geneLocation>
<proteinExistence type="inferred from homology"/>
<keyword evidence="7" id="KW-1185">Reference proteome</keyword>
<evidence type="ECO:0000256" key="3">
    <source>
        <dbReference type="SAM" id="MobiDB-lite"/>
    </source>
</evidence>
<keyword evidence="4" id="KW-0732">Signal</keyword>
<evidence type="ECO:0000259" key="5">
    <source>
        <dbReference type="Pfam" id="PF01464"/>
    </source>
</evidence>
<feature type="domain" description="Transglycosylase SLT" evidence="5">
    <location>
        <begin position="84"/>
        <end position="175"/>
    </location>
</feature>
<feature type="compositionally biased region" description="Basic and acidic residues" evidence="3">
    <location>
        <begin position="205"/>
        <end position="219"/>
    </location>
</feature>
<evidence type="ECO:0000313" key="6">
    <source>
        <dbReference type="EMBL" id="AOO85123.1"/>
    </source>
</evidence>
<organism evidence="6 7">
    <name type="scientific">Bosea vaviloviae</name>
    <dbReference type="NCBI Taxonomy" id="1526658"/>
    <lineage>
        <taxon>Bacteria</taxon>
        <taxon>Pseudomonadati</taxon>
        <taxon>Pseudomonadota</taxon>
        <taxon>Alphaproteobacteria</taxon>
        <taxon>Hyphomicrobiales</taxon>
        <taxon>Boseaceae</taxon>
        <taxon>Bosea</taxon>
    </lineage>
</organism>
<dbReference type="InterPro" id="IPR008258">
    <property type="entry name" value="Transglycosylase_SLT_dom_1"/>
</dbReference>
<evidence type="ECO:0000313" key="7">
    <source>
        <dbReference type="Proteomes" id="UP000094969"/>
    </source>
</evidence>
<feature type="region of interest" description="Disordered" evidence="3">
    <location>
        <begin position="200"/>
        <end position="233"/>
    </location>
</feature>
<dbReference type="CDD" id="cd00254">
    <property type="entry name" value="LT-like"/>
    <property type="match status" value="1"/>
</dbReference>
<dbReference type="EMBL" id="CP017148">
    <property type="protein sequence ID" value="AOO85123.1"/>
    <property type="molecule type" value="Genomic_DNA"/>
</dbReference>
<protein>
    <recommendedName>
        <fullName evidence="5">Transglycosylase SLT domain-containing protein</fullName>
    </recommendedName>
</protein>
<sequence length="246" mass="26639">MRLPLSTSVMMVMLAGSAFAEEARAPAKFQDKLPQPTATLDASGRVRPLSQLPSAVEVIGERDPEPACNTSVELPAGEAEALVRMIAVEEQFDTAFAIAVAKAESRLISRAQSEKGAYGLMQLTAEMAERFKVDRCEPTGNVRGGVRLLRHLQSHYRNPFYVLAAYNAGEQTLIEHRGVPPFPETVRFVAAVMNDLQGWPGVEDVEPRSRSGPDADGRPAKTPAIPGRPAPAKRPALAADFVMHVE</sequence>
<dbReference type="SUPFAM" id="SSF53955">
    <property type="entry name" value="Lysozyme-like"/>
    <property type="match status" value="1"/>
</dbReference>
<dbReference type="KEGG" id="bvv:BHK69_31005"/>
<comment type="similarity">
    <text evidence="1">Belongs to the transglycosylase Slt family.</text>
</comment>
<feature type="signal peptide" evidence="4">
    <location>
        <begin position="1"/>
        <end position="20"/>
    </location>
</feature>
<evidence type="ECO:0000256" key="4">
    <source>
        <dbReference type="SAM" id="SignalP"/>
    </source>
</evidence>
<reference evidence="6 7" key="1">
    <citation type="journal article" date="2015" name="Antonie Van Leeuwenhoek">
        <title>Bosea vaviloviae sp. nov., a new species of slow-growing rhizobia isolated from nodules of the relict species Vavilovia formosa (Stev.) Fed.</title>
        <authorList>
            <person name="Safronova V.I."/>
            <person name="Kuznetsova I.G."/>
            <person name="Sazanova A.L."/>
            <person name="Kimeklis A.K."/>
            <person name="Belimov A.A."/>
            <person name="Andronov E.E."/>
            <person name="Pinaev A.G."/>
            <person name="Chizhevskaya E.P."/>
            <person name="Pukhaev A.R."/>
            <person name="Popov K.P."/>
            <person name="Willems A."/>
            <person name="Tikhonovich I.A."/>
        </authorList>
    </citation>
    <scope>NUCLEOTIDE SEQUENCE [LARGE SCALE GENOMIC DNA]</scope>
    <source>
        <strain evidence="6 7">Vaf18</strain>
        <plasmid evidence="6">unnamed1</plasmid>
    </source>
</reference>
<gene>
    <name evidence="6" type="ORF">BHK69_31005</name>
</gene>
<evidence type="ECO:0000256" key="1">
    <source>
        <dbReference type="ARBA" id="ARBA00007734"/>
    </source>
</evidence>
<dbReference type="InterPro" id="IPR023346">
    <property type="entry name" value="Lysozyme-like_dom_sf"/>
</dbReference>
<dbReference type="AlphaFoldDB" id="A0A1D7UCM6"/>
<dbReference type="PANTHER" id="PTHR37423:SF2">
    <property type="entry name" value="MEMBRANE-BOUND LYTIC MUREIN TRANSGLYCOSYLASE C"/>
    <property type="match status" value="1"/>
</dbReference>
<accession>A0A1D7UCM6</accession>
<dbReference type="PANTHER" id="PTHR37423">
    <property type="entry name" value="SOLUBLE LYTIC MUREIN TRANSGLYCOSYLASE-RELATED"/>
    <property type="match status" value="1"/>
</dbReference>
<comment type="similarity">
    <text evidence="2">Belongs to the virb1 family.</text>
</comment>
<name>A0A1D7UCM6_9HYPH</name>